<name>A0A174BYX8_9CLOT</name>
<proteinExistence type="predicted"/>
<gene>
    <name evidence="3" type="ORF">ERS852470_01335</name>
</gene>
<dbReference type="Pfam" id="PF01969">
    <property type="entry name" value="Ni_insertion"/>
    <property type="match status" value="1"/>
</dbReference>
<keyword evidence="2" id="KW-0456">Lyase</keyword>
<dbReference type="InterPro" id="IPR002822">
    <property type="entry name" value="Ni_insertion"/>
</dbReference>
<evidence type="ECO:0000313" key="3">
    <source>
        <dbReference type="EMBL" id="CUO05903.1"/>
    </source>
</evidence>
<dbReference type="GO" id="GO:0016829">
    <property type="term" value="F:lyase activity"/>
    <property type="evidence" value="ECO:0007669"/>
    <property type="project" value="UniProtKB-KW"/>
</dbReference>
<dbReference type="PANTHER" id="PTHR36566">
    <property type="entry name" value="NICKEL INSERTION PROTEIN-RELATED"/>
    <property type="match status" value="1"/>
</dbReference>
<dbReference type="OrthoDB" id="9765625at2"/>
<keyword evidence="1" id="KW-0533">Nickel</keyword>
<evidence type="ECO:0000313" key="4">
    <source>
        <dbReference type="Proteomes" id="UP000095558"/>
    </source>
</evidence>
<accession>A0A174BYX8</accession>
<dbReference type="PANTHER" id="PTHR36566:SF1">
    <property type="entry name" value="PYRIDINIUM-3,5-BISTHIOCARBOXYLIC ACID MONONUCLEOTIDE NICKEL INSERTION PROTEIN"/>
    <property type="match status" value="1"/>
</dbReference>
<sequence length="113" mass="12790">MNKLYLECYSGISGDMFVASLIDLGASVEVLENALKSIPIQGFETKITRVSKSGIDACDFNVILNEEYNNHDHDMKYLYGDNKQENLGENHNHNINNNSNYENIIRRSSSESL</sequence>
<organism evidence="3 4">
    <name type="scientific">Clostridium disporicum</name>
    <dbReference type="NCBI Taxonomy" id="84024"/>
    <lineage>
        <taxon>Bacteria</taxon>
        <taxon>Bacillati</taxon>
        <taxon>Bacillota</taxon>
        <taxon>Clostridia</taxon>
        <taxon>Eubacteriales</taxon>
        <taxon>Clostridiaceae</taxon>
        <taxon>Clostridium</taxon>
    </lineage>
</organism>
<reference evidence="3 4" key="1">
    <citation type="submission" date="2015-09" db="EMBL/GenBank/DDBJ databases">
        <authorList>
            <consortium name="Pathogen Informatics"/>
        </authorList>
    </citation>
    <scope>NUCLEOTIDE SEQUENCE [LARGE SCALE GENOMIC DNA]</scope>
    <source>
        <strain evidence="3 4">2789STDY5834855</strain>
    </source>
</reference>
<protein>
    <submittedName>
        <fullName evidence="3">Protein of uncharacterized function DUF111</fullName>
    </submittedName>
</protein>
<dbReference type="Proteomes" id="UP000095558">
    <property type="component" value="Unassembled WGS sequence"/>
</dbReference>
<evidence type="ECO:0000256" key="2">
    <source>
        <dbReference type="ARBA" id="ARBA00023239"/>
    </source>
</evidence>
<dbReference type="EMBL" id="CYZV01000012">
    <property type="protein sequence ID" value="CUO05903.1"/>
    <property type="molecule type" value="Genomic_DNA"/>
</dbReference>
<evidence type="ECO:0000256" key="1">
    <source>
        <dbReference type="ARBA" id="ARBA00022596"/>
    </source>
</evidence>
<dbReference type="AlphaFoldDB" id="A0A174BYX8"/>
<dbReference type="RefSeq" id="WP_055276023.1">
    <property type="nucleotide sequence ID" value="NZ_CYZV01000012.1"/>
</dbReference>